<evidence type="ECO:0000313" key="4">
    <source>
        <dbReference type="Proteomes" id="UP000187526"/>
    </source>
</evidence>
<keyword evidence="2" id="KW-0479">Metal-binding</keyword>
<gene>
    <name evidence="3" type="ORF">BJN45_08020</name>
</gene>
<evidence type="ECO:0000256" key="1">
    <source>
        <dbReference type="ARBA" id="ARBA00022679"/>
    </source>
</evidence>
<evidence type="ECO:0000313" key="3">
    <source>
        <dbReference type="EMBL" id="OMG55085.1"/>
    </source>
</evidence>
<keyword evidence="4" id="KW-1185">Reference proteome</keyword>
<feature type="binding site" evidence="2">
    <location>
        <position position="77"/>
    </location>
    <ligand>
        <name>substrate</name>
    </ligand>
</feature>
<dbReference type="FunFam" id="3.40.1180.10:FF:000001">
    <property type="entry name" value="(2E,6E)-farnesyl-diphosphate-specific ditrans,polycis-undecaprenyl-diphosphate synthase"/>
    <property type="match status" value="1"/>
</dbReference>
<dbReference type="NCBIfam" id="TIGR00055">
    <property type="entry name" value="uppS"/>
    <property type="match status" value="1"/>
</dbReference>
<dbReference type="GO" id="GO:0016094">
    <property type="term" value="P:polyprenol biosynthetic process"/>
    <property type="evidence" value="ECO:0007669"/>
    <property type="project" value="TreeGrafter"/>
</dbReference>
<keyword evidence="1 2" id="KW-0808">Transferase</keyword>
<dbReference type="EC" id="2.5.1.-" evidence="2"/>
<accession>A0A1R1I8U1</accession>
<dbReference type="OrthoDB" id="4191603at2"/>
<comment type="subunit">
    <text evidence="2">Homodimer.</text>
</comment>
<dbReference type="GO" id="GO:0000287">
    <property type="term" value="F:magnesium ion binding"/>
    <property type="evidence" value="ECO:0007669"/>
    <property type="project" value="UniProtKB-UniRule"/>
</dbReference>
<feature type="binding site" evidence="2">
    <location>
        <begin position="27"/>
        <end position="30"/>
    </location>
    <ligand>
        <name>substrate</name>
    </ligand>
</feature>
<comment type="function">
    <text evidence="2">Catalyzes the condensation of isopentenyl diphosphate (IPP) with allylic pyrophosphates generating different type of terpenoids.</text>
</comment>
<sequence>MAIFSSSTRDVPQVAAVPRHVAVIMDGNGRWAKKRFLPRVAGHVKGVELVREMVRSCLERGVQYLTLFAFSSENWRRPQEEVTLLMQLFVKALEQEVEKLDRNGVRLRIIGDLSRFEPRLQALIRKAEERTAGNTRLDLTIAANYGGRWDIMQAVNRMTEAMPEKAGQWEEADMEPHLSMHFAPEPDLFIRTGGEERISNFLLWQLAYTEFFFTPTLWPDFDAAEFDKAILSYQQRERRFGRTSEQLTGKADA</sequence>
<feature type="binding site" evidence="2">
    <location>
        <position position="210"/>
    </location>
    <ligand>
        <name>Mg(2+)</name>
        <dbReference type="ChEBI" id="CHEBI:18420"/>
    </ligand>
</feature>
<dbReference type="Gene3D" id="3.40.1180.10">
    <property type="entry name" value="Decaprenyl diphosphate synthase-like"/>
    <property type="match status" value="1"/>
</dbReference>
<comment type="cofactor">
    <cofactor evidence="2">
        <name>Mg(2+)</name>
        <dbReference type="ChEBI" id="CHEBI:18420"/>
    </cofactor>
    <text evidence="2">Binds 2 magnesium ions per subunit.</text>
</comment>
<dbReference type="PANTHER" id="PTHR10291">
    <property type="entry name" value="DEHYDRODOLICHYL DIPHOSPHATE SYNTHASE FAMILY MEMBER"/>
    <property type="match status" value="1"/>
</dbReference>
<dbReference type="RefSeq" id="WP_076093773.1">
    <property type="nucleotide sequence ID" value="NZ_MTHD01000002.1"/>
</dbReference>
<feature type="binding site" evidence="2">
    <location>
        <begin position="71"/>
        <end position="73"/>
    </location>
    <ligand>
        <name>substrate</name>
    </ligand>
</feature>
<keyword evidence="2" id="KW-0460">Magnesium</keyword>
<feature type="binding site" evidence="2">
    <location>
        <begin position="197"/>
        <end position="199"/>
    </location>
    <ligand>
        <name>substrate</name>
    </ligand>
</feature>
<dbReference type="InterPro" id="IPR018520">
    <property type="entry name" value="UPP_synth-like_CS"/>
</dbReference>
<protein>
    <recommendedName>
        <fullName evidence="2">Isoprenyl transferase</fullName>
        <ecNumber evidence="2">2.5.1.-</ecNumber>
    </recommendedName>
</protein>
<dbReference type="CDD" id="cd00475">
    <property type="entry name" value="Cis_IPPS"/>
    <property type="match status" value="1"/>
</dbReference>
<dbReference type="InterPro" id="IPR036424">
    <property type="entry name" value="UPP_synth-like_sf"/>
</dbReference>
<feature type="binding site" evidence="2">
    <location>
        <position position="31"/>
    </location>
    <ligand>
        <name>substrate</name>
    </ligand>
</feature>
<dbReference type="PANTHER" id="PTHR10291:SF0">
    <property type="entry name" value="DEHYDRODOLICHYL DIPHOSPHATE SYNTHASE 2"/>
    <property type="match status" value="1"/>
</dbReference>
<dbReference type="Pfam" id="PF01255">
    <property type="entry name" value="Prenyltransf"/>
    <property type="match status" value="1"/>
</dbReference>
<dbReference type="HAMAP" id="MF_01139">
    <property type="entry name" value="ISPT"/>
    <property type="match status" value="1"/>
</dbReference>
<reference evidence="3 4" key="1">
    <citation type="submission" date="2016-10" db="EMBL/GenBank/DDBJ databases">
        <title>Alkaliphiles isolated from bioreactors.</title>
        <authorList>
            <person name="Salah Z."/>
            <person name="Rout S.P."/>
            <person name="Humphreys P.N."/>
        </authorList>
    </citation>
    <scope>NUCLEOTIDE SEQUENCE [LARGE SCALE GENOMIC DNA]</scope>
    <source>
        <strain evidence="3 4">ZS02</strain>
    </source>
</reference>
<dbReference type="AlphaFoldDB" id="A0A1R1I8U1"/>
<comment type="caution">
    <text evidence="3">The sequence shown here is derived from an EMBL/GenBank/DDBJ whole genome shotgun (WGS) entry which is preliminary data.</text>
</comment>
<feature type="binding site" evidence="2">
    <location>
        <position position="43"/>
    </location>
    <ligand>
        <name>substrate</name>
    </ligand>
</feature>
<name>A0A1R1I8U1_9RHOO</name>
<feature type="binding site" evidence="2">
    <location>
        <position position="39"/>
    </location>
    <ligand>
        <name>substrate</name>
    </ligand>
</feature>
<feature type="active site" evidence="2">
    <location>
        <position position="26"/>
    </location>
</feature>
<feature type="binding site" evidence="2">
    <location>
        <position position="75"/>
    </location>
    <ligand>
        <name>substrate</name>
    </ligand>
</feature>
<comment type="similarity">
    <text evidence="2">Belongs to the UPP synthase family.</text>
</comment>
<dbReference type="InterPro" id="IPR001441">
    <property type="entry name" value="UPP_synth-like"/>
</dbReference>
<dbReference type="PROSITE" id="PS01066">
    <property type="entry name" value="UPP_SYNTHASE"/>
    <property type="match status" value="1"/>
</dbReference>
<dbReference type="SUPFAM" id="SSF64005">
    <property type="entry name" value="Undecaprenyl diphosphate synthase"/>
    <property type="match status" value="1"/>
</dbReference>
<evidence type="ECO:0000256" key="2">
    <source>
        <dbReference type="HAMAP-Rule" id="MF_01139"/>
    </source>
</evidence>
<dbReference type="Proteomes" id="UP000187526">
    <property type="component" value="Unassembled WGS sequence"/>
</dbReference>
<dbReference type="GO" id="GO:0008834">
    <property type="term" value="F:ditrans,polycis-undecaprenyl-diphosphate synthase [(2E,6E)-farnesyl-diphosphate specific] activity"/>
    <property type="evidence" value="ECO:0007669"/>
    <property type="project" value="TreeGrafter"/>
</dbReference>
<feature type="active site" description="Proton acceptor" evidence="2">
    <location>
        <position position="74"/>
    </location>
</feature>
<proteinExistence type="inferred from homology"/>
<feature type="binding site" evidence="2">
    <location>
        <position position="26"/>
    </location>
    <ligand>
        <name>Mg(2+)</name>
        <dbReference type="ChEBI" id="CHEBI:18420"/>
    </ligand>
</feature>
<dbReference type="STRING" id="418702.BJN45_08020"/>
<dbReference type="GO" id="GO:0005829">
    <property type="term" value="C:cytosol"/>
    <property type="evidence" value="ECO:0007669"/>
    <property type="project" value="TreeGrafter"/>
</dbReference>
<feature type="binding site" evidence="2">
    <location>
        <position position="191"/>
    </location>
    <ligand>
        <name>substrate</name>
    </ligand>
</feature>
<dbReference type="EMBL" id="MTHD01000002">
    <property type="protein sequence ID" value="OMG55085.1"/>
    <property type="molecule type" value="Genomic_DNA"/>
</dbReference>
<organism evidence="3 4">
    <name type="scientific">Azonexus hydrophilus</name>
    <dbReference type="NCBI Taxonomy" id="418702"/>
    <lineage>
        <taxon>Bacteria</taxon>
        <taxon>Pseudomonadati</taxon>
        <taxon>Pseudomonadota</taxon>
        <taxon>Betaproteobacteria</taxon>
        <taxon>Rhodocyclales</taxon>
        <taxon>Azonexaceae</taxon>
        <taxon>Azonexus</taxon>
    </lineage>
</organism>